<feature type="non-terminal residue" evidence="2">
    <location>
        <position position="1"/>
    </location>
</feature>
<reference evidence="2" key="1">
    <citation type="submission" date="2022-03" db="EMBL/GenBank/DDBJ databases">
        <title>Draft genome sequence of Aduncisulcus paluster, a free-living microaerophilic Fornicata.</title>
        <authorList>
            <person name="Yuyama I."/>
            <person name="Kume K."/>
            <person name="Tamura T."/>
            <person name="Inagaki Y."/>
            <person name="Hashimoto T."/>
        </authorList>
    </citation>
    <scope>NUCLEOTIDE SEQUENCE</scope>
    <source>
        <strain evidence="2">NY0171</strain>
    </source>
</reference>
<proteinExistence type="predicted"/>
<evidence type="ECO:0000313" key="3">
    <source>
        <dbReference type="Proteomes" id="UP001057375"/>
    </source>
</evidence>
<feature type="non-terminal residue" evidence="2">
    <location>
        <position position="183"/>
    </location>
</feature>
<dbReference type="Proteomes" id="UP001057375">
    <property type="component" value="Unassembled WGS sequence"/>
</dbReference>
<feature type="compositionally biased region" description="Acidic residues" evidence="1">
    <location>
        <begin position="157"/>
        <end position="183"/>
    </location>
</feature>
<gene>
    <name evidence="2" type="ORF">ADUPG1_000815</name>
</gene>
<dbReference type="EMBL" id="BQXS01000444">
    <property type="protein sequence ID" value="GKT28696.1"/>
    <property type="molecule type" value="Genomic_DNA"/>
</dbReference>
<organism evidence="2 3">
    <name type="scientific">Aduncisulcus paluster</name>
    <dbReference type="NCBI Taxonomy" id="2918883"/>
    <lineage>
        <taxon>Eukaryota</taxon>
        <taxon>Metamonada</taxon>
        <taxon>Carpediemonas-like organisms</taxon>
        <taxon>Aduncisulcus</taxon>
    </lineage>
</organism>
<feature type="region of interest" description="Disordered" evidence="1">
    <location>
        <begin position="152"/>
        <end position="183"/>
    </location>
</feature>
<sequence>SLLTIGNNFFDTATATKSFIPVEMFSKAKTIIFEELCRRLKVSLDAFASDRNQERMLLEGHSLFGLCLKFTHYCLRDEEINKLWECLMPYVDMKHPLLEPFPGQSSSLWEDLLCCNKTECGTSRTSSIGSAEEGKVWGLKMLAILNGCEEAGKEMKEEEEVEEEEEEEEEEDEEDSDEGGLFG</sequence>
<evidence type="ECO:0000313" key="2">
    <source>
        <dbReference type="EMBL" id="GKT28696.1"/>
    </source>
</evidence>
<protein>
    <submittedName>
        <fullName evidence="2">Uncharacterized protein</fullName>
    </submittedName>
</protein>
<comment type="caution">
    <text evidence="2">The sequence shown here is derived from an EMBL/GenBank/DDBJ whole genome shotgun (WGS) entry which is preliminary data.</text>
</comment>
<evidence type="ECO:0000256" key="1">
    <source>
        <dbReference type="SAM" id="MobiDB-lite"/>
    </source>
</evidence>
<name>A0ABQ5KCV0_9EUKA</name>
<keyword evidence="3" id="KW-1185">Reference proteome</keyword>
<accession>A0ABQ5KCV0</accession>